<dbReference type="SMART" id="SM01312">
    <property type="entry name" value="RTC4"/>
    <property type="match status" value="1"/>
</dbReference>
<comment type="similarity">
    <text evidence="4">Belongs to the RTC4 family.</text>
</comment>
<dbReference type="PANTHER" id="PTHR41391:SF1">
    <property type="entry name" value="RESTRICTION OF TELOMERE CAPPING PROTEIN 4"/>
    <property type="match status" value="1"/>
</dbReference>
<evidence type="ECO:0000256" key="2">
    <source>
        <dbReference type="ARBA" id="ARBA00004123"/>
    </source>
</evidence>
<sequence>MLATPAGPIPPLFFSGSRQRRTKGFNVKELRELNKIRRCPISSPSPPRKRSRLGNENLVVLEKDYRYEDEMYFLAPGTDPRTLCPYCDTVLPAHCSSKLVYLLDMAKRASSSESRPANPLGRKAPMLVYASLCSRHHFESEVAVEGALNGWPTSIAWEELSQRVRAMKDPLQKILGDPGAPIVYKGQTTANLETLAADFTGPRMECIFWTEVLQELKLKGSRQVAGVHGQFDTFKQMQPGYYGELGSVIIHETLYDLFPETSVNLDFLHPFDRRDFIGRILVPEVGMRLIMEDLSLDNAAAAVKVLRASASYGVGMFPADN</sequence>
<comment type="subcellular location">
    <subcellularLocation>
        <location evidence="3">Cytoplasm</location>
    </subcellularLocation>
    <subcellularLocation>
        <location evidence="2">Nucleus</location>
    </subcellularLocation>
</comment>
<evidence type="ECO:0000313" key="9">
    <source>
        <dbReference type="EMBL" id="KAJ7044122.1"/>
    </source>
</evidence>
<comment type="function">
    <text evidence="1">May be involved in a process influencing telomere capping.</text>
</comment>
<evidence type="ECO:0000259" key="8">
    <source>
        <dbReference type="SMART" id="SM01312"/>
    </source>
</evidence>
<dbReference type="AlphaFoldDB" id="A0AAD6XBS8"/>
<dbReference type="Proteomes" id="UP001218188">
    <property type="component" value="Unassembled WGS sequence"/>
</dbReference>
<evidence type="ECO:0000256" key="1">
    <source>
        <dbReference type="ARBA" id="ARBA00002738"/>
    </source>
</evidence>
<protein>
    <recommendedName>
        <fullName evidence="5">Restriction of telomere capping protein 4</fullName>
    </recommendedName>
</protein>
<gene>
    <name evidence="9" type="ORF">C8F04DRAFT_689850</name>
</gene>
<evidence type="ECO:0000256" key="5">
    <source>
        <dbReference type="ARBA" id="ARBA00015162"/>
    </source>
</evidence>
<evidence type="ECO:0000313" key="10">
    <source>
        <dbReference type="Proteomes" id="UP001218188"/>
    </source>
</evidence>
<name>A0AAD6XBS8_9AGAR</name>
<keyword evidence="10" id="KW-1185">Reference proteome</keyword>
<dbReference type="GO" id="GO:0005737">
    <property type="term" value="C:cytoplasm"/>
    <property type="evidence" value="ECO:0007669"/>
    <property type="project" value="UniProtKB-SubCell"/>
</dbReference>
<keyword evidence="6" id="KW-0963">Cytoplasm</keyword>
<accession>A0AAD6XBS8</accession>
<keyword evidence="7" id="KW-0539">Nucleus</keyword>
<dbReference type="InterPro" id="IPR039024">
    <property type="entry name" value="RTC4"/>
</dbReference>
<evidence type="ECO:0000256" key="7">
    <source>
        <dbReference type="ARBA" id="ARBA00023242"/>
    </source>
</evidence>
<evidence type="ECO:0000256" key="3">
    <source>
        <dbReference type="ARBA" id="ARBA00004496"/>
    </source>
</evidence>
<dbReference type="InterPro" id="IPR028094">
    <property type="entry name" value="RTC4_C"/>
</dbReference>
<dbReference type="EMBL" id="JARJCM010000008">
    <property type="protein sequence ID" value="KAJ7044122.1"/>
    <property type="molecule type" value="Genomic_DNA"/>
</dbReference>
<dbReference type="PANTHER" id="PTHR41391">
    <property type="entry name" value="RESTRICTION OF TELOMERE CAPPING PROTEIN 4"/>
    <property type="match status" value="1"/>
</dbReference>
<evidence type="ECO:0000256" key="4">
    <source>
        <dbReference type="ARBA" id="ARBA00009461"/>
    </source>
</evidence>
<proteinExistence type="inferred from homology"/>
<feature type="domain" description="Restriction of telomere capping protein 4 C-terminal" evidence="8">
    <location>
        <begin position="174"/>
        <end position="319"/>
    </location>
</feature>
<comment type="caution">
    <text evidence="9">The sequence shown here is derived from an EMBL/GenBank/DDBJ whole genome shotgun (WGS) entry which is preliminary data.</text>
</comment>
<dbReference type="Pfam" id="PF14474">
    <property type="entry name" value="RTC4"/>
    <property type="match status" value="1"/>
</dbReference>
<reference evidence="9" key="1">
    <citation type="submission" date="2023-03" db="EMBL/GenBank/DDBJ databases">
        <title>Massive genome expansion in bonnet fungi (Mycena s.s.) driven by repeated elements and novel gene families across ecological guilds.</title>
        <authorList>
            <consortium name="Lawrence Berkeley National Laboratory"/>
            <person name="Harder C.B."/>
            <person name="Miyauchi S."/>
            <person name="Viragh M."/>
            <person name="Kuo A."/>
            <person name="Thoen E."/>
            <person name="Andreopoulos B."/>
            <person name="Lu D."/>
            <person name="Skrede I."/>
            <person name="Drula E."/>
            <person name="Henrissat B."/>
            <person name="Morin E."/>
            <person name="Kohler A."/>
            <person name="Barry K."/>
            <person name="LaButti K."/>
            <person name="Morin E."/>
            <person name="Salamov A."/>
            <person name="Lipzen A."/>
            <person name="Mereny Z."/>
            <person name="Hegedus B."/>
            <person name="Baldrian P."/>
            <person name="Stursova M."/>
            <person name="Weitz H."/>
            <person name="Taylor A."/>
            <person name="Grigoriev I.V."/>
            <person name="Nagy L.G."/>
            <person name="Martin F."/>
            <person name="Kauserud H."/>
        </authorList>
    </citation>
    <scope>NUCLEOTIDE SEQUENCE</scope>
    <source>
        <strain evidence="9">CBHHK200</strain>
    </source>
</reference>
<evidence type="ECO:0000256" key="6">
    <source>
        <dbReference type="ARBA" id="ARBA00022490"/>
    </source>
</evidence>
<organism evidence="9 10">
    <name type="scientific">Mycena alexandri</name>
    <dbReference type="NCBI Taxonomy" id="1745969"/>
    <lineage>
        <taxon>Eukaryota</taxon>
        <taxon>Fungi</taxon>
        <taxon>Dikarya</taxon>
        <taxon>Basidiomycota</taxon>
        <taxon>Agaricomycotina</taxon>
        <taxon>Agaricomycetes</taxon>
        <taxon>Agaricomycetidae</taxon>
        <taxon>Agaricales</taxon>
        <taxon>Marasmiineae</taxon>
        <taxon>Mycenaceae</taxon>
        <taxon>Mycena</taxon>
    </lineage>
</organism>
<dbReference type="GO" id="GO:0005634">
    <property type="term" value="C:nucleus"/>
    <property type="evidence" value="ECO:0007669"/>
    <property type="project" value="UniProtKB-SubCell"/>
</dbReference>